<gene>
    <name evidence="2" type="ORF">GT409_04795</name>
</gene>
<accession>A0A6P1M6Z9</accession>
<evidence type="ECO:0000259" key="1">
    <source>
        <dbReference type="Pfam" id="PF10543"/>
    </source>
</evidence>
<dbReference type="Pfam" id="PF10543">
    <property type="entry name" value="ORF6N"/>
    <property type="match status" value="1"/>
</dbReference>
<feature type="domain" description="KilA-N DNA-binding" evidence="1">
    <location>
        <begin position="13"/>
        <end position="97"/>
    </location>
</feature>
<dbReference type="Proteomes" id="UP000464954">
    <property type="component" value="Chromosome"/>
</dbReference>
<dbReference type="KEGG" id="taer:GT409_04795"/>
<evidence type="ECO:0000313" key="2">
    <source>
        <dbReference type="EMBL" id="QHI68793.1"/>
    </source>
</evidence>
<name>A0A6P1M6Z9_9BACT</name>
<organism evidence="2 3">
    <name type="scientific">Tichowtungia aerotolerans</name>
    <dbReference type="NCBI Taxonomy" id="2697043"/>
    <lineage>
        <taxon>Bacteria</taxon>
        <taxon>Pseudomonadati</taxon>
        <taxon>Kiritimatiellota</taxon>
        <taxon>Tichowtungiia</taxon>
        <taxon>Tichowtungiales</taxon>
        <taxon>Tichowtungiaceae</taxon>
        <taxon>Tichowtungia</taxon>
    </lineage>
</organism>
<protein>
    <submittedName>
        <fullName evidence="2">ORF6N domain-containing protein</fullName>
    </submittedName>
</protein>
<reference evidence="2 3" key="1">
    <citation type="submission" date="2020-01" db="EMBL/GenBank/DDBJ databases">
        <title>Ponticoccus aerotolerans gen. nov., sp. nov., an anaerobic bacterium and proposal of Ponticoccusceae fam. nov., Ponticoccusles ord. nov. and Ponticoccuse classis nov. in the phylum Kiritimatiellaeota.</title>
        <authorList>
            <person name="Zhou L.Y."/>
            <person name="Du Z.J."/>
        </authorList>
    </citation>
    <scope>NUCLEOTIDE SEQUENCE [LARGE SCALE GENOMIC DNA]</scope>
    <source>
        <strain evidence="2 3">S-5007</strain>
    </source>
</reference>
<proteinExistence type="predicted"/>
<sequence length="289" mass="33138">MNELIKQDGIAGKIYQIRGVQVMLDRDLAELYETETRTLKQAVKRNADRFPPDFMFELGDEDVDLLVSQSVIPSRKHLGGAVPYAFTEQGVSMLSSILRTPLAVDISIKIMRAFVEMRRFIQNNAELFSRIGSLELRQLRTEKKVDQVLDAIGTQELEPKQGVFFNGQIFDAYSFVSKLVRRAKESIVLIDNYVDDSVLTMLSKRRKGVAAKIYCKRFTKQLQLDLEKHNAQYEPVELVPFDDAHDRFMILDGTRVYHIGASLKDLGKKWFAFSEIEKDALSIIERLPE</sequence>
<dbReference type="EMBL" id="CP047593">
    <property type="protein sequence ID" value="QHI68793.1"/>
    <property type="molecule type" value="Genomic_DNA"/>
</dbReference>
<dbReference type="AlphaFoldDB" id="A0A6P1M6Z9"/>
<dbReference type="RefSeq" id="WP_160627451.1">
    <property type="nucleotide sequence ID" value="NZ_CP047593.1"/>
</dbReference>
<evidence type="ECO:0000313" key="3">
    <source>
        <dbReference type="Proteomes" id="UP000464954"/>
    </source>
</evidence>
<keyword evidence="3" id="KW-1185">Reference proteome</keyword>
<dbReference type="InterPro" id="IPR018873">
    <property type="entry name" value="KilA-N_DNA-bd_domain"/>
</dbReference>